<name>A0A2S0M617_MEGEL</name>
<accession>A0A2S0M617</accession>
<evidence type="ECO:0000313" key="2">
    <source>
        <dbReference type="Proteomes" id="UP000238358"/>
    </source>
</evidence>
<dbReference type="Proteomes" id="UP000238358">
    <property type="component" value="Chromosome"/>
</dbReference>
<reference evidence="1 2" key="1">
    <citation type="journal article" date="2018" name="Genome Announc.">
        <title>Complete genomes of two Megasphaera elsdenii strains, NCIMB 702410 and ATCC 25940.</title>
        <authorList>
            <person name="Hatmaker E.A."/>
            <person name="O'Dell K."/>
            <person name="Riley L.A."/>
            <person name="Klingeman D.M."/>
            <person name="Guss A.M."/>
        </authorList>
    </citation>
    <scope>NUCLEOTIDE SEQUENCE [LARGE SCALE GENOMIC DNA]</scope>
    <source>
        <strain evidence="1 2">NCIMB702410</strain>
    </source>
</reference>
<gene>
    <name evidence="1" type="ORF">C6Y28_04360</name>
</gene>
<dbReference type="RefSeq" id="WP_027895167.1">
    <property type="nucleotide sequence ID" value="NZ_CP027569.1"/>
</dbReference>
<dbReference type="EMBL" id="CP027569">
    <property type="protein sequence ID" value="AVO26905.1"/>
    <property type="molecule type" value="Genomic_DNA"/>
</dbReference>
<evidence type="ECO:0000313" key="1">
    <source>
        <dbReference type="EMBL" id="AVO26905.1"/>
    </source>
</evidence>
<organism evidence="1 2">
    <name type="scientific">Megasphaera elsdenii</name>
    <dbReference type="NCBI Taxonomy" id="907"/>
    <lineage>
        <taxon>Bacteria</taxon>
        <taxon>Bacillati</taxon>
        <taxon>Bacillota</taxon>
        <taxon>Negativicutes</taxon>
        <taxon>Veillonellales</taxon>
        <taxon>Veillonellaceae</taxon>
        <taxon>Megasphaera</taxon>
    </lineage>
</organism>
<protein>
    <submittedName>
        <fullName evidence="1">Transcriptional regulator</fullName>
    </submittedName>
</protein>
<dbReference type="AlphaFoldDB" id="A0A2S0M617"/>
<dbReference type="OrthoDB" id="3174733at2"/>
<sequence>METNEKLMLTAEDVAEILQVKPSRAYTIIRQMNTELAAMGKLVIRGRVNRRYFEQKISI</sequence>
<proteinExistence type="predicted"/>